<feature type="domain" description="Aminoglycoside phosphotransferase" evidence="1">
    <location>
        <begin position="156"/>
        <end position="240"/>
    </location>
</feature>
<dbReference type="Proteomes" id="UP001523262">
    <property type="component" value="Unassembled WGS sequence"/>
</dbReference>
<evidence type="ECO:0000313" key="3">
    <source>
        <dbReference type="Proteomes" id="UP001523262"/>
    </source>
</evidence>
<keyword evidence="3" id="KW-1185">Reference proteome</keyword>
<evidence type="ECO:0000313" key="2">
    <source>
        <dbReference type="EMBL" id="MCM2535659.1"/>
    </source>
</evidence>
<comment type="caution">
    <text evidence="2">The sequence shown here is derived from an EMBL/GenBank/DDBJ whole genome shotgun (WGS) entry which is preliminary data.</text>
</comment>
<dbReference type="SUPFAM" id="SSF56112">
    <property type="entry name" value="Protein kinase-like (PK-like)"/>
    <property type="match status" value="1"/>
</dbReference>
<dbReference type="EMBL" id="JAMQCR010000003">
    <property type="protein sequence ID" value="MCM2535659.1"/>
    <property type="molecule type" value="Genomic_DNA"/>
</dbReference>
<dbReference type="Gene3D" id="3.90.1200.10">
    <property type="match status" value="1"/>
</dbReference>
<protein>
    <submittedName>
        <fullName evidence="2">Phosphotransferase</fullName>
    </submittedName>
</protein>
<dbReference type="InterPro" id="IPR002575">
    <property type="entry name" value="Aminoglycoside_PTrfase"/>
</dbReference>
<proteinExistence type="predicted"/>
<name>A0ABT0WJG9_9BACI</name>
<evidence type="ECO:0000259" key="1">
    <source>
        <dbReference type="Pfam" id="PF01636"/>
    </source>
</evidence>
<dbReference type="InterPro" id="IPR011009">
    <property type="entry name" value="Kinase-like_dom_sf"/>
</dbReference>
<dbReference type="Pfam" id="PF01636">
    <property type="entry name" value="APH"/>
    <property type="match status" value="1"/>
</dbReference>
<accession>A0ABT0WJG9</accession>
<gene>
    <name evidence="2" type="ORF">NDK43_29460</name>
</gene>
<sequence>MEFAKNIVLDDGKLNDEKVLKREILYRGMNGKYVERFYVSPTKSYVFKPLTNNGQLGKEVWVNEHLLSLFPNIYPKMVSYSANHHDPNKNWMIFEDLGQLTHEFNKETVYGVTKLIAWWHSLSIDQLVDIPLTGPKPPIEEILTEVTLRKNEFIKQLPILDMEEKNIDHLFNILEQMEFSKELVLSHGDLHLGNYAVVNNQIVVLDWEHTHLNTPYWDLFHVIDMSHPIFPKQITSQFRGGILKVYLEHVNAMVNEEDFIREYHLFSAVFSIWMIMLILKDLKSNEGKWSKEQLENQLKETVSSLKQCLNSLGQE</sequence>
<reference evidence="2 3" key="1">
    <citation type="submission" date="2022-06" db="EMBL/GenBank/DDBJ databases">
        <authorList>
            <person name="Jeon C.O."/>
        </authorList>
    </citation>
    <scope>NUCLEOTIDE SEQUENCE [LARGE SCALE GENOMIC DNA]</scope>
    <source>
        <strain evidence="2 3">KCTC 13943</strain>
    </source>
</reference>
<organism evidence="2 3">
    <name type="scientific">Neobacillus pocheonensis</name>
    <dbReference type="NCBI Taxonomy" id="363869"/>
    <lineage>
        <taxon>Bacteria</taxon>
        <taxon>Bacillati</taxon>
        <taxon>Bacillota</taxon>
        <taxon>Bacilli</taxon>
        <taxon>Bacillales</taxon>
        <taxon>Bacillaceae</taxon>
        <taxon>Neobacillus</taxon>
    </lineage>
</organism>